<gene>
    <name evidence="2" type="ORF">QO231_18580</name>
</gene>
<dbReference type="RefSeq" id="WP_316780081.1">
    <property type="nucleotide sequence ID" value="NZ_JASMWN010000017.1"/>
</dbReference>
<evidence type="ECO:0000256" key="1">
    <source>
        <dbReference type="SAM" id="SignalP"/>
    </source>
</evidence>
<evidence type="ECO:0000313" key="2">
    <source>
        <dbReference type="EMBL" id="MDU9005842.1"/>
    </source>
</evidence>
<sequence>MKAALNMTIGLGLMVLAAQDVAAQQARNCAPRDAVVERLASNYGETRQSIGLGSQGAVVETFASDDTGSWTITVTMPNGMTCLVASGQSFEELAEVLPPEGNDA</sequence>
<organism evidence="2 3">
    <name type="scientific">Sedimentitalea todarodis</name>
    <dbReference type="NCBI Taxonomy" id="1631240"/>
    <lineage>
        <taxon>Bacteria</taxon>
        <taxon>Pseudomonadati</taxon>
        <taxon>Pseudomonadota</taxon>
        <taxon>Alphaproteobacteria</taxon>
        <taxon>Rhodobacterales</taxon>
        <taxon>Paracoccaceae</taxon>
        <taxon>Sedimentitalea</taxon>
    </lineage>
</organism>
<proteinExistence type="predicted"/>
<protein>
    <recommendedName>
        <fullName evidence="4">PepSY domain-containing protein</fullName>
    </recommendedName>
</protein>
<feature type="signal peptide" evidence="1">
    <location>
        <begin position="1"/>
        <end position="22"/>
    </location>
</feature>
<accession>A0ABU3VI23</accession>
<dbReference type="Proteomes" id="UP001255416">
    <property type="component" value="Unassembled WGS sequence"/>
</dbReference>
<comment type="caution">
    <text evidence="2">The sequence shown here is derived from an EMBL/GenBank/DDBJ whole genome shotgun (WGS) entry which is preliminary data.</text>
</comment>
<reference evidence="3" key="1">
    <citation type="submission" date="2023-05" db="EMBL/GenBank/DDBJ databases">
        <title>Sedimentitalea sp. nov. JM2-8.</title>
        <authorList>
            <person name="Huang J."/>
        </authorList>
    </citation>
    <scope>NUCLEOTIDE SEQUENCE [LARGE SCALE GENOMIC DNA]</scope>
    <source>
        <strain evidence="3">KHS03</strain>
    </source>
</reference>
<dbReference type="EMBL" id="JASMWN010000017">
    <property type="protein sequence ID" value="MDU9005842.1"/>
    <property type="molecule type" value="Genomic_DNA"/>
</dbReference>
<evidence type="ECO:0008006" key="4">
    <source>
        <dbReference type="Google" id="ProtNLM"/>
    </source>
</evidence>
<evidence type="ECO:0000313" key="3">
    <source>
        <dbReference type="Proteomes" id="UP001255416"/>
    </source>
</evidence>
<keyword evidence="3" id="KW-1185">Reference proteome</keyword>
<keyword evidence="1" id="KW-0732">Signal</keyword>
<name>A0ABU3VI23_9RHOB</name>
<feature type="chain" id="PRO_5045411219" description="PepSY domain-containing protein" evidence="1">
    <location>
        <begin position="23"/>
        <end position="104"/>
    </location>
</feature>